<dbReference type="InterPro" id="IPR051402">
    <property type="entry name" value="KPR-Related"/>
</dbReference>
<evidence type="ECO:0000256" key="2">
    <source>
        <dbReference type="ARBA" id="ARBA00022857"/>
    </source>
</evidence>
<sequence>MHIVVLGAGALGGYFGLRFQEAGAKVTFLVREQRAIQLKEQGAVIHSIHGDYETHDATIVTDPQQIEDPEVVLISVKGYHLQGAMKQLRVLVNKGAYILPVLNGIEHLAKLQNELGKASILGGLSFIIATLNDKGHVEHSSDFHELIYGALEPEQEAICSKLDKLSNSANMTGKNSNNILLELWKKYMFINAFSGVTAAVDLPIGMIRQHNETFHIMLHLLSEMKTLANIYDVPITEQDVKEAWDKLNNLHDQATSSMHQDRRKGLTLELDHLHGGALRLAGAKGIDLPYTRAVYGMLQPFENLT</sequence>
<evidence type="ECO:0000259" key="6">
    <source>
        <dbReference type="Pfam" id="PF08546"/>
    </source>
</evidence>
<dbReference type="InterPro" id="IPR013332">
    <property type="entry name" value="KPR_N"/>
</dbReference>
<comment type="pathway">
    <text evidence="4">Cofactor biosynthesis; (R)-pantothenate biosynthesis; (R)-pantoate from 3-methyl-2-oxobutanoate: step 2/2.</text>
</comment>
<evidence type="ECO:0000256" key="4">
    <source>
        <dbReference type="RuleBase" id="RU362068"/>
    </source>
</evidence>
<comment type="catalytic activity">
    <reaction evidence="4">
        <text>(R)-pantoate + NADP(+) = 2-dehydropantoate + NADPH + H(+)</text>
        <dbReference type="Rhea" id="RHEA:16233"/>
        <dbReference type="ChEBI" id="CHEBI:11561"/>
        <dbReference type="ChEBI" id="CHEBI:15378"/>
        <dbReference type="ChEBI" id="CHEBI:15980"/>
        <dbReference type="ChEBI" id="CHEBI:57783"/>
        <dbReference type="ChEBI" id="CHEBI:58349"/>
        <dbReference type="EC" id="1.1.1.169"/>
    </reaction>
</comment>
<protein>
    <recommendedName>
        <fullName evidence="4">2-dehydropantoate 2-reductase</fullName>
        <ecNumber evidence="4">1.1.1.169</ecNumber>
    </recommendedName>
    <alternativeName>
        <fullName evidence="4">Ketopantoate reductase</fullName>
    </alternativeName>
</protein>
<dbReference type="InterPro" id="IPR036291">
    <property type="entry name" value="NAD(P)-bd_dom_sf"/>
</dbReference>
<dbReference type="GO" id="GO:0015940">
    <property type="term" value="P:pantothenate biosynthetic process"/>
    <property type="evidence" value="ECO:0007669"/>
    <property type="project" value="UniProtKB-KW"/>
</dbReference>
<name>A0A941E0Z3_9BACI</name>
<dbReference type="InterPro" id="IPR008927">
    <property type="entry name" value="6-PGluconate_DH-like_C_sf"/>
</dbReference>
<proteinExistence type="inferred from homology"/>
<dbReference type="SUPFAM" id="SSF48179">
    <property type="entry name" value="6-phosphogluconate dehydrogenase C-terminal domain-like"/>
    <property type="match status" value="1"/>
</dbReference>
<dbReference type="NCBIfam" id="TIGR00745">
    <property type="entry name" value="apbA_panE"/>
    <property type="match status" value="1"/>
</dbReference>
<organism evidence="7 8">
    <name type="scientific">Virgibacillus salarius</name>
    <dbReference type="NCBI Taxonomy" id="447199"/>
    <lineage>
        <taxon>Bacteria</taxon>
        <taxon>Bacillati</taxon>
        <taxon>Bacillota</taxon>
        <taxon>Bacilli</taxon>
        <taxon>Bacillales</taxon>
        <taxon>Bacillaceae</taxon>
        <taxon>Virgibacillus</taxon>
    </lineage>
</organism>
<dbReference type="GO" id="GO:0008677">
    <property type="term" value="F:2-dehydropantoate 2-reductase activity"/>
    <property type="evidence" value="ECO:0007669"/>
    <property type="project" value="UniProtKB-EC"/>
</dbReference>
<keyword evidence="8" id="KW-1185">Reference proteome</keyword>
<dbReference type="InterPro" id="IPR013752">
    <property type="entry name" value="KPA_reductase"/>
</dbReference>
<comment type="caution">
    <text evidence="7">The sequence shown here is derived from an EMBL/GenBank/DDBJ whole genome shotgun (WGS) entry which is preliminary data.</text>
</comment>
<dbReference type="Pfam" id="PF08546">
    <property type="entry name" value="ApbA_C"/>
    <property type="match status" value="1"/>
</dbReference>
<evidence type="ECO:0000313" key="7">
    <source>
        <dbReference type="EMBL" id="MBR7797758.1"/>
    </source>
</evidence>
<accession>A0A941E0Z3</accession>
<dbReference type="GO" id="GO:0005737">
    <property type="term" value="C:cytoplasm"/>
    <property type="evidence" value="ECO:0007669"/>
    <property type="project" value="TreeGrafter"/>
</dbReference>
<dbReference type="EMBL" id="JAGSOT010000069">
    <property type="protein sequence ID" value="MBR7797758.1"/>
    <property type="molecule type" value="Genomic_DNA"/>
</dbReference>
<keyword evidence="3 4" id="KW-0560">Oxidoreductase</keyword>
<evidence type="ECO:0000259" key="5">
    <source>
        <dbReference type="Pfam" id="PF02558"/>
    </source>
</evidence>
<evidence type="ECO:0000256" key="1">
    <source>
        <dbReference type="ARBA" id="ARBA00007870"/>
    </source>
</evidence>
<dbReference type="InterPro" id="IPR013328">
    <property type="entry name" value="6PGD_dom2"/>
</dbReference>
<dbReference type="RefSeq" id="WP_026683117.1">
    <property type="nucleotide sequence ID" value="NZ_BAAACY010000022.1"/>
</dbReference>
<dbReference type="Proteomes" id="UP000675284">
    <property type="component" value="Unassembled WGS sequence"/>
</dbReference>
<feature type="domain" description="Ketopantoate reductase C-terminal" evidence="6">
    <location>
        <begin position="178"/>
        <end position="300"/>
    </location>
</feature>
<comment type="function">
    <text evidence="4">Catalyzes the NADPH-dependent reduction of ketopantoate into pantoic acid.</text>
</comment>
<dbReference type="PANTHER" id="PTHR21708">
    <property type="entry name" value="PROBABLE 2-DEHYDROPANTOATE 2-REDUCTASE"/>
    <property type="match status" value="1"/>
</dbReference>
<dbReference type="AlphaFoldDB" id="A0A941E0Z3"/>
<dbReference type="Pfam" id="PF02558">
    <property type="entry name" value="ApbA"/>
    <property type="match status" value="1"/>
</dbReference>
<dbReference type="EC" id="1.1.1.169" evidence="4"/>
<comment type="similarity">
    <text evidence="1 4">Belongs to the ketopantoate reductase family.</text>
</comment>
<keyword evidence="2 4" id="KW-0521">NADP</keyword>
<dbReference type="SUPFAM" id="SSF51735">
    <property type="entry name" value="NAD(P)-binding Rossmann-fold domains"/>
    <property type="match status" value="1"/>
</dbReference>
<dbReference type="InterPro" id="IPR003710">
    <property type="entry name" value="ApbA"/>
</dbReference>
<keyword evidence="4" id="KW-0566">Pantothenate biosynthesis</keyword>
<dbReference type="FunFam" id="3.40.50.720:FF:000307">
    <property type="entry name" value="2-dehydropantoate 2-reductase"/>
    <property type="match status" value="1"/>
</dbReference>
<evidence type="ECO:0000313" key="8">
    <source>
        <dbReference type="Proteomes" id="UP000675284"/>
    </source>
</evidence>
<evidence type="ECO:0000256" key="3">
    <source>
        <dbReference type="ARBA" id="ARBA00023002"/>
    </source>
</evidence>
<dbReference type="PANTHER" id="PTHR21708:SF26">
    <property type="entry name" value="2-DEHYDROPANTOATE 2-REDUCTASE"/>
    <property type="match status" value="1"/>
</dbReference>
<reference evidence="7" key="1">
    <citation type="submission" date="2021-04" db="EMBL/GenBank/DDBJ databases">
        <title>Isolation and polyphasic classification of algal microorganism.</title>
        <authorList>
            <person name="Wang S."/>
        </authorList>
    </citation>
    <scope>NUCLEOTIDE SEQUENCE</scope>
    <source>
        <strain evidence="7">720a</strain>
    </source>
</reference>
<gene>
    <name evidence="7" type="ORF">KCX74_17140</name>
</gene>
<feature type="domain" description="Ketopantoate reductase N-terminal" evidence="5">
    <location>
        <begin position="3"/>
        <end position="151"/>
    </location>
</feature>
<dbReference type="Gene3D" id="1.10.1040.10">
    <property type="entry name" value="N-(1-d-carboxylethyl)-l-norvaline Dehydrogenase, domain 2"/>
    <property type="match status" value="1"/>
</dbReference>
<dbReference type="Gene3D" id="3.40.50.720">
    <property type="entry name" value="NAD(P)-binding Rossmann-like Domain"/>
    <property type="match status" value="1"/>
</dbReference>